<proteinExistence type="predicted"/>
<reference evidence="2 3" key="1">
    <citation type="submission" date="2024-02" db="EMBL/GenBank/DDBJ databases">
        <authorList>
            <person name="Chen Y."/>
            <person name="Shah S."/>
            <person name="Dougan E. K."/>
            <person name="Thang M."/>
            <person name="Chan C."/>
        </authorList>
    </citation>
    <scope>NUCLEOTIDE SEQUENCE [LARGE SCALE GENOMIC DNA]</scope>
</reference>
<evidence type="ECO:0000313" key="3">
    <source>
        <dbReference type="Proteomes" id="UP001642464"/>
    </source>
</evidence>
<organism evidence="2 3">
    <name type="scientific">Durusdinium trenchii</name>
    <dbReference type="NCBI Taxonomy" id="1381693"/>
    <lineage>
        <taxon>Eukaryota</taxon>
        <taxon>Sar</taxon>
        <taxon>Alveolata</taxon>
        <taxon>Dinophyceae</taxon>
        <taxon>Suessiales</taxon>
        <taxon>Symbiodiniaceae</taxon>
        <taxon>Durusdinium</taxon>
    </lineage>
</organism>
<keyword evidence="3" id="KW-1185">Reference proteome</keyword>
<dbReference type="EMBL" id="CAXAMM010027469">
    <property type="protein sequence ID" value="CAK9060887.1"/>
    <property type="molecule type" value="Genomic_DNA"/>
</dbReference>
<sequence>MLAALAMVLGANYVVEQPSSSTLVFWPHIQYLCSLHTTLFKRFWMSTFNHWTAKPSYLFGSAPWLDQIESKRVCKVGSGQGMVKKAISKSGRKTVAGGPSMRSSAAYPEAFTEFVMAKHYVNPDPPSIQLPEDLTDLQPPQPLFQWEHADLEPLRAFLLQAVKEGKFNPQPNLPL</sequence>
<accession>A0ABP0NB67</accession>
<gene>
    <name evidence="1" type="ORF">SCF082_LOCUS31989</name>
    <name evidence="2" type="ORF">SCF082_LOCUS31998</name>
</gene>
<dbReference type="EMBL" id="CAXAMM010027480">
    <property type="protein sequence ID" value="CAK9060911.1"/>
    <property type="molecule type" value="Genomic_DNA"/>
</dbReference>
<protein>
    <submittedName>
        <fullName evidence="2">Uncharacterized protein</fullName>
    </submittedName>
</protein>
<evidence type="ECO:0000313" key="1">
    <source>
        <dbReference type="EMBL" id="CAK9060887.1"/>
    </source>
</evidence>
<comment type="caution">
    <text evidence="2">The sequence shown here is derived from an EMBL/GenBank/DDBJ whole genome shotgun (WGS) entry which is preliminary data.</text>
</comment>
<name>A0ABP0NB67_9DINO</name>
<evidence type="ECO:0000313" key="2">
    <source>
        <dbReference type="EMBL" id="CAK9060911.1"/>
    </source>
</evidence>
<dbReference type="Proteomes" id="UP001642464">
    <property type="component" value="Unassembled WGS sequence"/>
</dbReference>